<evidence type="ECO:0000256" key="1">
    <source>
        <dbReference type="SAM" id="MobiDB-lite"/>
    </source>
</evidence>
<gene>
    <name evidence="6" type="primary">LOC106537380</name>
</gene>
<dbReference type="InterPro" id="IPR036179">
    <property type="entry name" value="Ig-like_dom_sf"/>
</dbReference>
<feature type="compositionally biased region" description="Polar residues" evidence="1">
    <location>
        <begin position="305"/>
        <end position="322"/>
    </location>
</feature>
<dbReference type="InterPro" id="IPR003599">
    <property type="entry name" value="Ig_sub"/>
</dbReference>
<evidence type="ECO:0000256" key="3">
    <source>
        <dbReference type="SAM" id="SignalP"/>
    </source>
</evidence>
<accession>A0A2I4DDB6</accession>
<dbReference type="RefSeq" id="XP_013890216.1">
    <property type="nucleotide sequence ID" value="XM_014034762.1"/>
</dbReference>
<keyword evidence="2" id="KW-0472">Membrane</keyword>
<dbReference type="Proteomes" id="UP000192220">
    <property type="component" value="Unplaced"/>
</dbReference>
<protein>
    <submittedName>
        <fullName evidence="6">Uncharacterized protein LOC106537380 isoform X1</fullName>
    </submittedName>
</protein>
<keyword evidence="3" id="KW-0732">Signal</keyword>
<feature type="region of interest" description="Disordered" evidence="1">
    <location>
        <begin position="272"/>
        <end position="322"/>
    </location>
</feature>
<dbReference type="GeneID" id="106537380"/>
<name>A0A2I4DDB6_AUSLI</name>
<keyword evidence="2" id="KW-1133">Transmembrane helix</keyword>
<feature type="signal peptide" evidence="3">
    <location>
        <begin position="1"/>
        <end position="22"/>
    </location>
</feature>
<reference evidence="6" key="1">
    <citation type="submission" date="2025-08" db="UniProtKB">
        <authorList>
            <consortium name="RefSeq"/>
        </authorList>
    </citation>
    <scope>IDENTIFICATION</scope>
</reference>
<evidence type="ECO:0000313" key="6">
    <source>
        <dbReference type="RefSeq" id="XP_013890216.1"/>
    </source>
</evidence>
<keyword evidence="5" id="KW-1185">Reference proteome</keyword>
<proteinExistence type="predicted"/>
<organism evidence="5 6">
    <name type="scientific">Austrofundulus limnaeus</name>
    <name type="common">Annual killifish</name>
    <dbReference type="NCBI Taxonomy" id="52670"/>
    <lineage>
        <taxon>Eukaryota</taxon>
        <taxon>Metazoa</taxon>
        <taxon>Chordata</taxon>
        <taxon>Craniata</taxon>
        <taxon>Vertebrata</taxon>
        <taxon>Euteleostomi</taxon>
        <taxon>Actinopterygii</taxon>
        <taxon>Neopterygii</taxon>
        <taxon>Teleostei</taxon>
        <taxon>Neoteleostei</taxon>
        <taxon>Acanthomorphata</taxon>
        <taxon>Ovalentaria</taxon>
        <taxon>Atherinomorphae</taxon>
        <taxon>Cyprinodontiformes</taxon>
        <taxon>Rivulidae</taxon>
        <taxon>Austrofundulus</taxon>
    </lineage>
</organism>
<dbReference type="SUPFAM" id="SSF48726">
    <property type="entry name" value="Immunoglobulin"/>
    <property type="match status" value="2"/>
</dbReference>
<dbReference type="OrthoDB" id="8445863at2759"/>
<dbReference type="PROSITE" id="PS50835">
    <property type="entry name" value="IG_LIKE"/>
    <property type="match status" value="1"/>
</dbReference>
<feature type="transmembrane region" description="Helical" evidence="2">
    <location>
        <begin position="224"/>
        <end position="245"/>
    </location>
</feature>
<evidence type="ECO:0000259" key="4">
    <source>
        <dbReference type="PROSITE" id="PS50835"/>
    </source>
</evidence>
<feature type="chain" id="PRO_5014136808" evidence="3">
    <location>
        <begin position="23"/>
        <end position="322"/>
    </location>
</feature>
<evidence type="ECO:0000313" key="5">
    <source>
        <dbReference type="Proteomes" id="UP000192220"/>
    </source>
</evidence>
<feature type="domain" description="Ig-like" evidence="4">
    <location>
        <begin position="123"/>
        <end position="216"/>
    </location>
</feature>
<dbReference type="Gene3D" id="2.60.40.10">
    <property type="entry name" value="Immunoglobulins"/>
    <property type="match status" value="2"/>
</dbReference>
<dbReference type="CDD" id="cd00096">
    <property type="entry name" value="Ig"/>
    <property type="match status" value="1"/>
</dbReference>
<sequence>MEGFMWIKVFYFVLLMLQLTAAAGQTSHFTVRHGDEVTLPSDCAQVKLNNCDKTRWMYSDFRNPAVTLFEDGKINKDAQSKSDRLRVTDNCSLVLKEVRDEDAGLYICRQFDTSGHQQGQYFSAYLSVVNITEVKNNNKVTLSCSVTSCDRCRHTVKWLQEEKDIIQNNNIKTSQSDCSASLTFTPPHVYTSKSSESFMCRVKQRGNMEEFIFRISPLTDETGWWKFVVGPLAFTVLLILLLVVVKWRRAKGNKTQMSEDADPEDVVQYASISYTKKPNRKPEQVLGKSDDDDDDKVAYSCVKAPSSSDPNNLYASVNKSKK</sequence>
<dbReference type="InterPro" id="IPR007110">
    <property type="entry name" value="Ig-like_dom"/>
</dbReference>
<dbReference type="SMART" id="SM00409">
    <property type="entry name" value="IG"/>
    <property type="match status" value="1"/>
</dbReference>
<dbReference type="PANTHER" id="PTHR11422">
    <property type="entry name" value="T-CELL SURFACE GLYCOPROTEIN CD4"/>
    <property type="match status" value="1"/>
</dbReference>
<keyword evidence="2" id="KW-0812">Transmembrane</keyword>
<evidence type="ECO:0000256" key="2">
    <source>
        <dbReference type="SAM" id="Phobius"/>
    </source>
</evidence>
<dbReference type="AlphaFoldDB" id="A0A2I4DDB6"/>
<dbReference type="InterPro" id="IPR013783">
    <property type="entry name" value="Ig-like_fold"/>
</dbReference>
<dbReference type="InParanoid" id="A0A2I4DDB6"/>
<dbReference type="KEGG" id="alim:106537380"/>